<reference evidence="1" key="1">
    <citation type="submission" date="2021-06" db="EMBL/GenBank/DDBJ databases">
        <authorList>
            <person name="Kallberg Y."/>
            <person name="Tangrot J."/>
            <person name="Rosling A."/>
        </authorList>
    </citation>
    <scope>NUCLEOTIDE SEQUENCE</scope>
    <source>
        <strain evidence="1">AU212A</strain>
    </source>
</reference>
<feature type="non-terminal residue" evidence="1">
    <location>
        <position position="1"/>
    </location>
</feature>
<keyword evidence="2" id="KW-1185">Reference proteome</keyword>
<accession>A0ACA9PJ13</accession>
<organism evidence="1 2">
    <name type="scientific">Scutellospora calospora</name>
    <dbReference type="NCBI Taxonomy" id="85575"/>
    <lineage>
        <taxon>Eukaryota</taxon>
        <taxon>Fungi</taxon>
        <taxon>Fungi incertae sedis</taxon>
        <taxon>Mucoromycota</taxon>
        <taxon>Glomeromycotina</taxon>
        <taxon>Glomeromycetes</taxon>
        <taxon>Diversisporales</taxon>
        <taxon>Gigasporaceae</taxon>
        <taxon>Scutellospora</taxon>
    </lineage>
</organism>
<dbReference type="EMBL" id="CAJVPM010043566">
    <property type="protein sequence ID" value="CAG8711930.1"/>
    <property type="molecule type" value="Genomic_DNA"/>
</dbReference>
<protein>
    <submittedName>
        <fullName evidence="1">9944_t:CDS:1</fullName>
    </submittedName>
</protein>
<comment type="caution">
    <text evidence="1">The sequence shown here is derived from an EMBL/GenBank/DDBJ whole genome shotgun (WGS) entry which is preliminary data.</text>
</comment>
<proteinExistence type="predicted"/>
<name>A0ACA9PJ13_9GLOM</name>
<sequence length="124" mass="14275">AMTQFASFAEQTYHLLLDSSTQQAKKQVKLANLMNMNFNLRQEIFGNKVLGKNNLKMIELARRFGFAAKFTGSGGAIVGLWEDVNNKNMMLNIEKLKEELQKEGFVFCWIKICDEKYDEEQAEI</sequence>
<dbReference type="Proteomes" id="UP000789860">
    <property type="component" value="Unassembled WGS sequence"/>
</dbReference>
<gene>
    <name evidence="1" type="ORF">SCALOS_LOCUS10905</name>
</gene>
<evidence type="ECO:0000313" key="1">
    <source>
        <dbReference type="EMBL" id="CAG8711930.1"/>
    </source>
</evidence>
<evidence type="ECO:0000313" key="2">
    <source>
        <dbReference type="Proteomes" id="UP000789860"/>
    </source>
</evidence>